<dbReference type="GO" id="GO:0006352">
    <property type="term" value="P:DNA-templated transcription initiation"/>
    <property type="evidence" value="ECO:0007669"/>
    <property type="project" value="InterPro"/>
</dbReference>
<dbReference type="STRING" id="391625.PPSIR1_00280"/>
<protein>
    <submittedName>
        <fullName evidence="8">Sigma-24 (FecI-like) protein</fullName>
    </submittedName>
</protein>
<dbReference type="SUPFAM" id="SSF88946">
    <property type="entry name" value="Sigma2 domain of RNA polymerase sigma factors"/>
    <property type="match status" value="1"/>
</dbReference>
<keyword evidence="2" id="KW-0805">Transcription regulation</keyword>
<dbReference type="eggNOG" id="COG1595">
    <property type="taxonomic scope" value="Bacteria"/>
</dbReference>
<evidence type="ECO:0000313" key="8">
    <source>
        <dbReference type="EMBL" id="EDM75076.1"/>
    </source>
</evidence>
<evidence type="ECO:0000256" key="2">
    <source>
        <dbReference type="ARBA" id="ARBA00023015"/>
    </source>
</evidence>
<dbReference type="NCBIfam" id="TIGR02937">
    <property type="entry name" value="sigma70-ECF"/>
    <property type="match status" value="1"/>
</dbReference>
<evidence type="ECO:0000256" key="3">
    <source>
        <dbReference type="ARBA" id="ARBA00023082"/>
    </source>
</evidence>
<dbReference type="EMBL" id="ABCS01000104">
    <property type="protein sequence ID" value="EDM75076.1"/>
    <property type="molecule type" value="Genomic_DNA"/>
</dbReference>
<dbReference type="Pfam" id="PF04542">
    <property type="entry name" value="Sigma70_r2"/>
    <property type="match status" value="1"/>
</dbReference>
<comment type="caution">
    <text evidence="8">The sequence shown here is derived from an EMBL/GenBank/DDBJ whole genome shotgun (WGS) entry which is preliminary data.</text>
</comment>
<keyword evidence="4" id="KW-0238">DNA-binding</keyword>
<evidence type="ECO:0000256" key="4">
    <source>
        <dbReference type="ARBA" id="ARBA00023125"/>
    </source>
</evidence>
<evidence type="ECO:0000256" key="1">
    <source>
        <dbReference type="ARBA" id="ARBA00010641"/>
    </source>
</evidence>
<dbReference type="InterPro" id="IPR013324">
    <property type="entry name" value="RNA_pol_sigma_r3/r4-like"/>
</dbReference>
<evidence type="ECO:0000259" key="6">
    <source>
        <dbReference type="Pfam" id="PF04542"/>
    </source>
</evidence>
<proteinExistence type="inferred from homology"/>
<comment type="similarity">
    <text evidence="1">Belongs to the sigma-70 factor family. ECF subfamily.</text>
</comment>
<dbReference type="SUPFAM" id="SSF88659">
    <property type="entry name" value="Sigma3 and sigma4 domains of RNA polymerase sigma factors"/>
    <property type="match status" value="1"/>
</dbReference>
<dbReference type="PANTHER" id="PTHR43133:SF8">
    <property type="entry name" value="RNA POLYMERASE SIGMA FACTOR HI_1459-RELATED"/>
    <property type="match status" value="1"/>
</dbReference>
<dbReference type="InterPro" id="IPR013325">
    <property type="entry name" value="RNA_pol_sigma_r2"/>
</dbReference>
<reference evidence="8 9" key="1">
    <citation type="submission" date="2007-06" db="EMBL/GenBank/DDBJ databases">
        <authorList>
            <person name="Shimkets L."/>
            <person name="Ferriera S."/>
            <person name="Johnson J."/>
            <person name="Kravitz S."/>
            <person name="Beeson K."/>
            <person name="Sutton G."/>
            <person name="Rogers Y.-H."/>
            <person name="Friedman R."/>
            <person name="Frazier M."/>
            <person name="Venter J.C."/>
        </authorList>
    </citation>
    <scope>NUCLEOTIDE SEQUENCE [LARGE SCALE GENOMIC DNA]</scope>
    <source>
        <strain evidence="8 9">SIR-1</strain>
    </source>
</reference>
<evidence type="ECO:0000259" key="7">
    <source>
        <dbReference type="Pfam" id="PF08281"/>
    </source>
</evidence>
<dbReference type="InterPro" id="IPR007627">
    <property type="entry name" value="RNA_pol_sigma70_r2"/>
</dbReference>
<gene>
    <name evidence="8" type="ORF">PPSIR1_00280</name>
</gene>
<dbReference type="InterPro" id="IPR039425">
    <property type="entry name" value="RNA_pol_sigma-70-like"/>
</dbReference>
<evidence type="ECO:0000256" key="5">
    <source>
        <dbReference type="ARBA" id="ARBA00023163"/>
    </source>
</evidence>
<dbReference type="Proteomes" id="UP000005801">
    <property type="component" value="Unassembled WGS sequence"/>
</dbReference>
<feature type="domain" description="RNA polymerase sigma factor 70 region 4 type 2" evidence="7">
    <location>
        <begin position="109"/>
        <end position="161"/>
    </location>
</feature>
<keyword evidence="9" id="KW-1185">Reference proteome</keyword>
<dbReference type="InterPro" id="IPR036388">
    <property type="entry name" value="WH-like_DNA-bd_sf"/>
</dbReference>
<feature type="domain" description="RNA polymerase sigma-70 region 2" evidence="6">
    <location>
        <begin position="15"/>
        <end position="80"/>
    </location>
</feature>
<sequence length="198" mass="22399">MGQWRGGDNSAGAQLFDRHADAVGRFFENKVRSGTDDLIQQTFLRLVEGRERIRDGVAFRGFVLGVARNVLREHLRRLTRGREVDPEVESMAELAPGPSTLLGACREQRLLLEGLRRLPVEHQVALELYYWEGLNAAQIAEIMEISHSAMRSRLTKARALLRQAMVQLAESPQLLESTVNGLDDWASQLRQQLEQRLG</sequence>
<dbReference type="GO" id="GO:0016987">
    <property type="term" value="F:sigma factor activity"/>
    <property type="evidence" value="ECO:0007669"/>
    <property type="project" value="UniProtKB-KW"/>
</dbReference>
<dbReference type="Gene3D" id="1.10.10.10">
    <property type="entry name" value="Winged helix-like DNA-binding domain superfamily/Winged helix DNA-binding domain"/>
    <property type="match status" value="1"/>
</dbReference>
<dbReference type="GO" id="GO:0003677">
    <property type="term" value="F:DNA binding"/>
    <property type="evidence" value="ECO:0007669"/>
    <property type="project" value="UniProtKB-KW"/>
</dbReference>
<accession>A6GGA2</accession>
<dbReference type="Gene3D" id="1.10.1740.10">
    <property type="match status" value="1"/>
</dbReference>
<dbReference type="InterPro" id="IPR013249">
    <property type="entry name" value="RNA_pol_sigma70_r4_t2"/>
</dbReference>
<dbReference type="Pfam" id="PF08281">
    <property type="entry name" value="Sigma70_r4_2"/>
    <property type="match status" value="1"/>
</dbReference>
<dbReference type="InterPro" id="IPR014284">
    <property type="entry name" value="RNA_pol_sigma-70_dom"/>
</dbReference>
<dbReference type="PANTHER" id="PTHR43133">
    <property type="entry name" value="RNA POLYMERASE ECF-TYPE SIGMA FACTO"/>
    <property type="match status" value="1"/>
</dbReference>
<name>A6GGA2_9BACT</name>
<evidence type="ECO:0000313" key="9">
    <source>
        <dbReference type="Proteomes" id="UP000005801"/>
    </source>
</evidence>
<keyword evidence="3" id="KW-0731">Sigma factor</keyword>
<organism evidence="8 9">
    <name type="scientific">Plesiocystis pacifica SIR-1</name>
    <dbReference type="NCBI Taxonomy" id="391625"/>
    <lineage>
        <taxon>Bacteria</taxon>
        <taxon>Pseudomonadati</taxon>
        <taxon>Myxococcota</taxon>
        <taxon>Polyangia</taxon>
        <taxon>Nannocystales</taxon>
        <taxon>Nannocystaceae</taxon>
        <taxon>Plesiocystis</taxon>
    </lineage>
</organism>
<keyword evidence="5" id="KW-0804">Transcription</keyword>
<dbReference type="AlphaFoldDB" id="A6GGA2"/>